<dbReference type="GO" id="GO:0009100">
    <property type="term" value="P:glycoprotein metabolic process"/>
    <property type="evidence" value="ECO:0007669"/>
    <property type="project" value="UniProtKB-ARBA"/>
</dbReference>
<dbReference type="Proteomes" id="UP000254968">
    <property type="component" value="Unassembled WGS sequence"/>
</dbReference>
<accession>A0A378I1P6</accession>
<dbReference type="EMBL" id="UGNV01000001">
    <property type="protein sequence ID" value="STX28872.1"/>
    <property type="molecule type" value="Genomic_DNA"/>
</dbReference>
<sequence>MGNFQLESIQLSEKLTHSPQEILADGRLRRAQLKMLEMLTIIDSICVKYQIDYWLDAGTLLGAIRHQGFIPWDDDMDIAMPRESYEKFLQVAPLELPAHMHLQQAGIEPGYYNLGTPLKIRDRSSYYLERHEKGNEPYVQGIFIDIFVYDKMTTIPWKRRFYKRLSRKCLRMLGTKHSLLPMGRSHNLYRTLGYIFPKAVLNKALNYLVSMSKKIDSPYLGRGYHCKKVTLIEFTEVYPLKRALFENRYFNIPNKAESILSKEYGDYQTLPPESERTLRHCIKLITEV</sequence>
<dbReference type="OrthoDB" id="9786100at2"/>
<feature type="domain" description="LicD/FKTN/FKRP nucleotidyltransferase" evidence="1">
    <location>
        <begin position="46"/>
        <end position="265"/>
    </location>
</feature>
<gene>
    <name evidence="2" type="ORF">NCTC13315_01406</name>
</gene>
<evidence type="ECO:0000313" key="3">
    <source>
        <dbReference type="Proteomes" id="UP000254968"/>
    </source>
</evidence>
<keyword evidence="3" id="KW-1185">Reference proteome</keyword>
<name>A0A378I1P6_9GAMM</name>
<protein>
    <submittedName>
        <fullName evidence="2">LicD family protein (Phosphorylcholine metabolism)</fullName>
    </submittedName>
</protein>
<dbReference type="InterPro" id="IPR007074">
    <property type="entry name" value="LicD/FKTN/FKRP_NTP_transf"/>
</dbReference>
<dbReference type="PANTHER" id="PTHR43404">
    <property type="entry name" value="LIPOPOLYSACCHARIDE CHOLINEPHOSPHOTRANSFERASE LICD"/>
    <property type="match status" value="1"/>
</dbReference>
<dbReference type="Pfam" id="PF04991">
    <property type="entry name" value="LicD"/>
    <property type="match status" value="1"/>
</dbReference>
<organism evidence="2 3">
    <name type="scientific">Legionella beliardensis</name>
    <dbReference type="NCBI Taxonomy" id="91822"/>
    <lineage>
        <taxon>Bacteria</taxon>
        <taxon>Pseudomonadati</taxon>
        <taxon>Pseudomonadota</taxon>
        <taxon>Gammaproteobacteria</taxon>
        <taxon>Legionellales</taxon>
        <taxon>Legionellaceae</taxon>
        <taxon>Legionella</taxon>
    </lineage>
</organism>
<proteinExistence type="predicted"/>
<evidence type="ECO:0000313" key="2">
    <source>
        <dbReference type="EMBL" id="STX28872.1"/>
    </source>
</evidence>
<reference evidence="2 3" key="1">
    <citation type="submission" date="2018-06" db="EMBL/GenBank/DDBJ databases">
        <authorList>
            <consortium name="Pathogen Informatics"/>
            <person name="Doyle S."/>
        </authorList>
    </citation>
    <scope>NUCLEOTIDE SEQUENCE [LARGE SCALE GENOMIC DNA]</scope>
    <source>
        <strain evidence="2 3">NCTC13315</strain>
    </source>
</reference>
<dbReference type="AlphaFoldDB" id="A0A378I1P6"/>
<dbReference type="PANTHER" id="PTHR43404:SF2">
    <property type="entry name" value="LIPOPOLYSACCHARIDE CHOLINEPHOSPHOTRANSFERASE LICD"/>
    <property type="match status" value="1"/>
</dbReference>
<dbReference type="InterPro" id="IPR052942">
    <property type="entry name" value="LPS_cholinephosphotransferase"/>
</dbReference>
<evidence type="ECO:0000259" key="1">
    <source>
        <dbReference type="Pfam" id="PF04991"/>
    </source>
</evidence>